<dbReference type="InterPro" id="IPR000209">
    <property type="entry name" value="Peptidase_S8/S53_dom"/>
</dbReference>
<protein>
    <recommendedName>
        <fullName evidence="1">Peptidase S8/S53 domain-containing protein</fullName>
    </recommendedName>
</protein>
<evidence type="ECO:0000313" key="2">
    <source>
        <dbReference type="EMBL" id="KAK3372648.1"/>
    </source>
</evidence>
<evidence type="ECO:0000313" key="3">
    <source>
        <dbReference type="Proteomes" id="UP001285441"/>
    </source>
</evidence>
<dbReference type="EMBL" id="JAULSW010000008">
    <property type="protein sequence ID" value="KAK3372648.1"/>
    <property type="molecule type" value="Genomic_DNA"/>
</dbReference>
<dbReference type="AlphaFoldDB" id="A0AAE0K9K5"/>
<dbReference type="SUPFAM" id="SSF52743">
    <property type="entry name" value="Subtilisin-like"/>
    <property type="match status" value="1"/>
</dbReference>
<comment type="caution">
    <text evidence="2">The sequence shown here is derived from an EMBL/GenBank/DDBJ whole genome shotgun (WGS) entry which is preliminary data.</text>
</comment>
<dbReference type="InterPro" id="IPR036852">
    <property type="entry name" value="Peptidase_S8/S53_dom_sf"/>
</dbReference>
<organism evidence="2 3">
    <name type="scientific">Podospora didyma</name>
    <dbReference type="NCBI Taxonomy" id="330526"/>
    <lineage>
        <taxon>Eukaryota</taxon>
        <taxon>Fungi</taxon>
        <taxon>Dikarya</taxon>
        <taxon>Ascomycota</taxon>
        <taxon>Pezizomycotina</taxon>
        <taxon>Sordariomycetes</taxon>
        <taxon>Sordariomycetidae</taxon>
        <taxon>Sordariales</taxon>
        <taxon>Podosporaceae</taxon>
        <taxon>Podospora</taxon>
    </lineage>
</organism>
<feature type="domain" description="Peptidase S8/S53" evidence="1">
    <location>
        <begin position="209"/>
        <end position="379"/>
    </location>
</feature>
<gene>
    <name evidence="2" type="ORF">B0H63DRAFT_551451</name>
</gene>
<proteinExistence type="predicted"/>
<accession>A0AAE0K9K5</accession>
<sequence length="470" mass="52245">MRNIIKVAVNDIEALSHSDEAIVDVLRHFVIKIVDWRKIDLCPSVFQLGCRYVREVYLSWSGNNGILRAWSKPDGLVKAPYLEAIVLGEFENLESEEKTAQNIEQFKQRIKQNRIHLNKKRKREGEAGFPDIRRSYQWLQVMDTFADGIFKIKNNIGKDADNLPYIYEVASGQVMTALQNLPGAGRPFRESATGRGTLVARLICRLWPSARIFVHRLNVDAAEGSKAHFTANSAAQAVTYASNCRFDIVSMSWTIQSRSTSEGGNSDDIEDLRRALKEAVKNGALLFCASPDEGSLTPVSFRSSWFAELSKSMLKIGAPTINNIATPRAGRENQLDYILPGHEVPDRDDQIIQVNEDSLRTEPSPVATALAAGLAALIIHCVRVGTTVSHRAQAARPNRQADPNGIGPEQVRDIKQFANMKKVLDRFAQGGCYVDVGDKFDKTGKALKDATKSDQNRLDIVARLARDLIS</sequence>
<reference evidence="2" key="2">
    <citation type="submission" date="2023-06" db="EMBL/GenBank/DDBJ databases">
        <authorList>
            <consortium name="Lawrence Berkeley National Laboratory"/>
            <person name="Haridas S."/>
            <person name="Hensen N."/>
            <person name="Bonometti L."/>
            <person name="Westerberg I."/>
            <person name="Brannstrom I.O."/>
            <person name="Guillou S."/>
            <person name="Cros-Aarteil S."/>
            <person name="Calhoun S."/>
            <person name="Kuo A."/>
            <person name="Mondo S."/>
            <person name="Pangilinan J."/>
            <person name="Riley R."/>
            <person name="LaButti K."/>
            <person name="Andreopoulos B."/>
            <person name="Lipzen A."/>
            <person name="Chen C."/>
            <person name="Yanf M."/>
            <person name="Daum C."/>
            <person name="Ng V."/>
            <person name="Clum A."/>
            <person name="Steindorff A."/>
            <person name="Ohm R."/>
            <person name="Martin F."/>
            <person name="Silar P."/>
            <person name="Natvig D."/>
            <person name="Lalanne C."/>
            <person name="Gautier V."/>
            <person name="Ament-velasquez S.L."/>
            <person name="Kruys A."/>
            <person name="Hutchinson M.I."/>
            <person name="Powell A.J."/>
            <person name="Barry K."/>
            <person name="Miller A.N."/>
            <person name="Grigoriev I.V."/>
            <person name="Debuchy R."/>
            <person name="Gladieux P."/>
            <person name="Thoren M.H."/>
            <person name="Johannesson H."/>
        </authorList>
    </citation>
    <scope>NUCLEOTIDE SEQUENCE</scope>
    <source>
        <strain evidence="2">CBS 232.78</strain>
    </source>
</reference>
<dbReference type="Gene3D" id="3.40.50.200">
    <property type="entry name" value="Peptidase S8/S53 domain"/>
    <property type="match status" value="1"/>
</dbReference>
<keyword evidence="3" id="KW-1185">Reference proteome</keyword>
<evidence type="ECO:0000259" key="1">
    <source>
        <dbReference type="Pfam" id="PF00082"/>
    </source>
</evidence>
<dbReference type="GO" id="GO:0006508">
    <property type="term" value="P:proteolysis"/>
    <property type="evidence" value="ECO:0007669"/>
    <property type="project" value="InterPro"/>
</dbReference>
<reference evidence="2" key="1">
    <citation type="journal article" date="2023" name="Mol. Phylogenet. Evol.">
        <title>Genome-scale phylogeny and comparative genomics of the fungal order Sordariales.</title>
        <authorList>
            <person name="Hensen N."/>
            <person name="Bonometti L."/>
            <person name="Westerberg I."/>
            <person name="Brannstrom I.O."/>
            <person name="Guillou S."/>
            <person name="Cros-Aarteil S."/>
            <person name="Calhoun S."/>
            <person name="Haridas S."/>
            <person name="Kuo A."/>
            <person name="Mondo S."/>
            <person name="Pangilinan J."/>
            <person name="Riley R."/>
            <person name="LaButti K."/>
            <person name="Andreopoulos B."/>
            <person name="Lipzen A."/>
            <person name="Chen C."/>
            <person name="Yan M."/>
            <person name="Daum C."/>
            <person name="Ng V."/>
            <person name="Clum A."/>
            <person name="Steindorff A."/>
            <person name="Ohm R.A."/>
            <person name="Martin F."/>
            <person name="Silar P."/>
            <person name="Natvig D.O."/>
            <person name="Lalanne C."/>
            <person name="Gautier V."/>
            <person name="Ament-Velasquez S.L."/>
            <person name="Kruys A."/>
            <person name="Hutchinson M.I."/>
            <person name="Powell A.J."/>
            <person name="Barry K."/>
            <person name="Miller A.N."/>
            <person name="Grigoriev I.V."/>
            <person name="Debuchy R."/>
            <person name="Gladieux P."/>
            <person name="Hiltunen Thoren M."/>
            <person name="Johannesson H."/>
        </authorList>
    </citation>
    <scope>NUCLEOTIDE SEQUENCE</scope>
    <source>
        <strain evidence="2">CBS 232.78</strain>
    </source>
</reference>
<dbReference type="GO" id="GO:0004252">
    <property type="term" value="F:serine-type endopeptidase activity"/>
    <property type="evidence" value="ECO:0007669"/>
    <property type="project" value="InterPro"/>
</dbReference>
<dbReference type="Pfam" id="PF00082">
    <property type="entry name" value="Peptidase_S8"/>
    <property type="match status" value="1"/>
</dbReference>
<dbReference type="Proteomes" id="UP001285441">
    <property type="component" value="Unassembled WGS sequence"/>
</dbReference>
<name>A0AAE0K9K5_9PEZI</name>